<dbReference type="GO" id="GO:0004672">
    <property type="term" value="F:protein kinase activity"/>
    <property type="evidence" value="ECO:0007669"/>
    <property type="project" value="InterPro"/>
</dbReference>
<dbReference type="InterPro" id="IPR003591">
    <property type="entry name" value="Leu-rich_rpt_typical-subtyp"/>
</dbReference>
<feature type="binding site" evidence="3">
    <location>
        <position position="237"/>
    </location>
    <ligand>
        <name>ATP</name>
        <dbReference type="ChEBI" id="CHEBI:30616"/>
    </ligand>
</feature>
<dbReference type="InterPro" id="IPR050216">
    <property type="entry name" value="LRR_domain-containing"/>
</dbReference>
<evidence type="ECO:0000256" key="1">
    <source>
        <dbReference type="ARBA" id="ARBA00022614"/>
    </source>
</evidence>
<dbReference type="InterPro" id="IPR032675">
    <property type="entry name" value="LRR_dom_sf"/>
</dbReference>
<dbReference type="SMART" id="SM00364">
    <property type="entry name" value="LRR_BAC"/>
    <property type="match status" value="4"/>
</dbReference>
<dbReference type="Proteomes" id="UP000315901">
    <property type="component" value="Unassembled WGS sequence"/>
</dbReference>
<dbReference type="PANTHER" id="PTHR48051:SF1">
    <property type="entry name" value="RAS SUPPRESSOR PROTEIN 1"/>
    <property type="match status" value="1"/>
</dbReference>
<dbReference type="Gene3D" id="1.10.510.10">
    <property type="entry name" value="Transferase(Phosphotransferase) domain 1"/>
    <property type="match status" value="1"/>
</dbReference>
<evidence type="ECO:0000259" key="4">
    <source>
        <dbReference type="PROSITE" id="PS50011"/>
    </source>
</evidence>
<sequence>MHTLEQLRKGELDGCRRLQLSDDLGAFPNEIYDLGDTLEVLDLSNNQLALLPDDFAERLPKLRIFFASNNRFTEVPEVLGRCEKLDMVGFKHNQIRTCSENALPKALRWLILTDNKLEALPQNFGQHTRLEKLALAGNHLTELPASFAQLENLGLLRLSANKLAQFPKQVLALPKLAWFAFSGNPFCQPHDDHLDFPMVNSADIELSEVLGQGASGVIYRGHWQQPPLCLPQDIAVKVFKGEVTSDGFPLDELDASLSVGSHANLVRPLAHIHQPDCAALVMALIPKEYSNLGQPPSLATCTRDTFTQGQSFTGEQVERFAEQMISLVEHLEAHKVSHGDLYAHNVLVNPLGHLLLGDFGAASKYGHLPAAIQQGIQKIERRALAYFIDDLMGLVR</sequence>
<dbReference type="Gene3D" id="3.80.10.10">
    <property type="entry name" value="Ribonuclease Inhibitor"/>
    <property type="match status" value="2"/>
</dbReference>
<dbReference type="Pfam" id="PF13855">
    <property type="entry name" value="LRR_8"/>
    <property type="match status" value="1"/>
</dbReference>
<dbReference type="SMART" id="SM00220">
    <property type="entry name" value="S_TKc"/>
    <property type="match status" value="1"/>
</dbReference>
<evidence type="ECO:0000256" key="2">
    <source>
        <dbReference type="ARBA" id="ARBA00022737"/>
    </source>
</evidence>
<keyword evidence="3" id="KW-0067">ATP-binding</keyword>
<organism evidence="5 6">
    <name type="scientific">Maribrevibacterium harenarium</name>
    <dbReference type="NCBI Taxonomy" id="2589817"/>
    <lineage>
        <taxon>Bacteria</taxon>
        <taxon>Pseudomonadati</taxon>
        <taxon>Pseudomonadota</taxon>
        <taxon>Gammaproteobacteria</taxon>
        <taxon>Oceanospirillales</taxon>
        <taxon>Oceanospirillaceae</taxon>
        <taxon>Maribrevibacterium</taxon>
    </lineage>
</organism>
<accession>A0A501WJE5</accession>
<dbReference type="Pfam" id="PF07714">
    <property type="entry name" value="PK_Tyr_Ser-Thr"/>
    <property type="match status" value="1"/>
</dbReference>
<dbReference type="PROSITE" id="PS50011">
    <property type="entry name" value="PROTEIN_KINASE_DOM"/>
    <property type="match status" value="1"/>
</dbReference>
<evidence type="ECO:0000256" key="3">
    <source>
        <dbReference type="PROSITE-ProRule" id="PRU10141"/>
    </source>
</evidence>
<dbReference type="GO" id="GO:0005524">
    <property type="term" value="F:ATP binding"/>
    <property type="evidence" value="ECO:0007669"/>
    <property type="project" value="UniProtKB-UniRule"/>
</dbReference>
<dbReference type="OrthoDB" id="8532199at2"/>
<dbReference type="SUPFAM" id="SSF56112">
    <property type="entry name" value="Protein kinase-like (PK-like)"/>
    <property type="match status" value="1"/>
</dbReference>
<dbReference type="InterPro" id="IPR011009">
    <property type="entry name" value="Kinase-like_dom_sf"/>
</dbReference>
<name>A0A501WJE5_9GAMM</name>
<dbReference type="InterPro" id="IPR017441">
    <property type="entry name" value="Protein_kinase_ATP_BS"/>
</dbReference>
<dbReference type="InterPro" id="IPR001245">
    <property type="entry name" value="Ser-Thr/Tyr_kinase_cat_dom"/>
</dbReference>
<keyword evidence="2" id="KW-0677">Repeat</keyword>
<dbReference type="PROSITE" id="PS00107">
    <property type="entry name" value="PROTEIN_KINASE_ATP"/>
    <property type="match status" value="1"/>
</dbReference>
<dbReference type="SUPFAM" id="SSF52075">
    <property type="entry name" value="Outer arm dynein light chain 1"/>
    <property type="match status" value="1"/>
</dbReference>
<dbReference type="GO" id="GO:0005737">
    <property type="term" value="C:cytoplasm"/>
    <property type="evidence" value="ECO:0007669"/>
    <property type="project" value="TreeGrafter"/>
</dbReference>
<keyword evidence="1" id="KW-0433">Leucine-rich repeat</keyword>
<dbReference type="PANTHER" id="PTHR48051">
    <property type="match status" value="1"/>
</dbReference>
<keyword evidence="5" id="KW-0808">Transferase</keyword>
<protein>
    <submittedName>
        <fullName evidence="5">Protein kinase</fullName>
    </submittedName>
</protein>
<feature type="domain" description="Protein kinase" evidence="4">
    <location>
        <begin position="204"/>
        <end position="396"/>
    </location>
</feature>
<proteinExistence type="predicted"/>
<dbReference type="SMART" id="SM00369">
    <property type="entry name" value="LRR_TYP"/>
    <property type="match status" value="5"/>
</dbReference>
<keyword evidence="6" id="KW-1185">Reference proteome</keyword>
<dbReference type="AlphaFoldDB" id="A0A501WJE5"/>
<evidence type="ECO:0000313" key="6">
    <source>
        <dbReference type="Proteomes" id="UP000315901"/>
    </source>
</evidence>
<dbReference type="RefSeq" id="WP_140591600.1">
    <property type="nucleotide sequence ID" value="NZ_VFRR01000063.1"/>
</dbReference>
<comment type="caution">
    <text evidence="5">The sequence shown here is derived from an EMBL/GenBank/DDBJ whole genome shotgun (WGS) entry which is preliminary data.</text>
</comment>
<dbReference type="InterPro" id="IPR000719">
    <property type="entry name" value="Prot_kinase_dom"/>
</dbReference>
<keyword evidence="3" id="KW-0547">Nucleotide-binding</keyword>
<dbReference type="Pfam" id="PF00560">
    <property type="entry name" value="LRR_1"/>
    <property type="match status" value="1"/>
</dbReference>
<evidence type="ECO:0000313" key="5">
    <source>
        <dbReference type="EMBL" id="TPE45746.1"/>
    </source>
</evidence>
<gene>
    <name evidence="5" type="ORF">FJM67_16305</name>
</gene>
<dbReference type="PROSITE" id="PS51450">
    <property type="entry name" value="LRR"/>
    <property type="match status" value="1"/>
</dbReference>
<dbReference type="Gene3D" id="3.30.200.20">
    <property type="entry name" value="Phosphorylase Kinase, domain 1"/>
    <property type="match status" value="1"/>
</dbReference>
<dbReference type="InterPro" id="IPR001611">
    <property type="entry name" value="Leu-rich_rpt"/>
</dbReference>
<keyword evidence="5" id="KW-0418">Kinase</keyword>
<reference evidence="5 6" key="1">
    <citation type="submission" date="2019-06" db="EMBL/GenBank/DDBJ databases">
        <title>A novel bacterium of genus Marinomonas, isolated from coastal sand.</title>
        <authorList>
            <person name="Huang H."/>
            <person name="Mo K."/>
            <person name="Hu Y."/>
        </authorList>
    </citation>
    <scope>NUCLEOTIDE SEQUENCE [LARGE SCALE GENOMIC DNA]</scope>
    <source>
        <strain evidence="5 6">HB171799</strain>
    </source>
</reference>
<dbReference type="EMBL" id="VFRR01000063">
    <property type="protein sequence ID" value="TPE45746.1"/>
    <property type="molecule type" value="Genomic_DNA"/>
</dbReference>